<feature type="domain" description="DDH" evidence="6">
    <location>
        <begin position="70"/>
        <end position="230"/>
    </location>
</feature>
<keyword evidence="10" id="KW-1185">Reference proteome</keyword>
<dbReference type="GO" id="GO:0006310">
    <property type="term" value="P:DNA recombination"/>
    <property type="evidence" value="ECO:0007669"/>
    <property type="project" value="InterPro"/>
</dbReference>
<reference evidence="9 10" key="1">
    <citation type="submission" date="2018-01" db="EMBL/GenBank/DDBJ databases">
        <title>Genome sequence of a Cantenovulum-like bacteria.</title>
        <authorList>
            <person name="Tan W.R."/>
            <person name="Lau N.-S."/>
            <person name="Go F."/>
            <person name="Amirul A.-A.A."/>
        </authorList>
    </citation>
    <scope>NUCLEOTIDE SEQUENCE [LARGE SCALE GENOMIC DNA]</scope>
    <source>
        <strain evidence="9 10">CCB-QB4</strain>
    </source>
</reference>
<keyword evidence="4" id="KW-0378">Hydrolase</keyword>
<organism evidence="9 10">
    <name type="scientific">Saccharobesus litoralis</name>
    <dbReference type="NCBI Taxonomy" id="2172099"/>
    <lineage>
        <taxon>Bacteria</taxon>
        <taxon>Pseudomonadati</taxon>
        <taxon>Pseudomonadota</taxon>
        <taxon>Gammaproteobacteria</taxon>
        <taxon>Alteromonadales</taxon>
        <taxon>Alteromonadaceae</taxon>
        <taxon>Saccharobesus</taxon>
    </lineage>
</organism>
<dbReference type="KEGG" id="cate:C2869_16820"/>
<dbReference type="NCBIfam" id="TIGR00644">
    <property type="entry name" value="recJ"/>
    <property type="match status" value="1"/>
</dbReference>
<dbReference type="GO" id="GO:0003676">
    <property type="term" value="F:nucleic acid binding"/>
    <property type="evidence" value="ECO:0007669"/>
    <property type="project" value="InterPro"/>
</dbReference>
<dbReference type="Pfam" id="PF02272">
    <property type="entry name" value="DHHA1"/>
    <property type="match status" value="1"/>
</dbReference>
<protein>
    <recommendedName>
        <fullName evidence="2">Single-stranded-DNA-specific exonuclease RecJ</fullName>
    </recommendedName>
</protein>
<accession>A0A2S0VUX4</accession>
<dbReference type="InterPro" id="IPR051673">
    <property type="entry name" value="SSDNA_exonuclease_RecJ"/>
</dbReference>
<evidence type="ECO:0000256" key="1">
    <source>
        <dbReference type="ARBA" id="ARBA00005915"/>
    </source>
</evidence>
<dbReference type="InterPro" id="IPR001667">
    <property type="entry name" value="DDH_dom"/>
</dbReference>
<keyword evidence="5 9" id="KW-0269">Exonuclease</keyword>
<feature type="domain" description="DHHA1" evidence="7">
    <location>
        <begin position="354"/>
        <end position="448"/>
    </location>
</feature>
<evidence type="ECO:0000256" key="5">
    <source>
        <dbReference type="ARBA" id="ARBA00022839"/>
    </source>
</evidence>
<dbReference type="GO" id="GO:0008409">
    <property type="term" value="F:5'-3' exonuclease activity"/>
    <property type="evidence" value="ECO:0007669"/>
    <property type="project" value="InterPro"/>
</dbReference>
<dbReference type="InterPro" id="IPR003156">
    <property type="entry name" value="DHHA1_dom"/>
</dbReference>
<dbReference type="Pfam" id="PF01368">
    <property type="entry name" value="DHH"/>
    <property type="match status" value="1"/>
</dbReference>
<evidence type="ECO:0000259" key="6">
    <source>
        <dbReference type="Pfam" id="PF01368"/>
    </source>
</evidence>
<dbReference type="FunFam" id="3.90.1640.30:FF:000001">
    <property type="entry name" value="Single-stranded-DNA-specific exonuclease RecJ"/>
    <property type="match status" value="1"/>
</dbReference>
<dbReference type="EMBL" id="CP026604">
    <property type="protein sequence ID" value="AWB67983.1"/>
    <property type="molecule type" value="Genomic_DNA"/>
</dbReference>
<dbReference type="InterPro" id="IPR038763">
    <property type="entry name" value="DHH_sf"/>
</dbReference>
<dbReference type="OrthoDB" id="9809852at2"/>
<proteinExistence type="inferred from homology"/>
<evidence type="ECO:0000259" key="8">
    <source>
        <dbReference type="Pfam" id="PF17768"/>
    </source>
</evidence>
<evidence type="ECO:0000256" key="4">
    <source>
        <dbReference type="ARBA" id="ARBA00022801"/>
    </source>
</evidence>
<evidence type="ECO:0000313" key="10">
    <source>
        <dbReference type="Proteomes" id="UP000244441"/>
    </source>
</evidence>
<dbReference type="Gene3D" id="3.10.310.30">
    <property type="match status" value="1"/>
</dbReference>
<gene>
    <name evidence="9" type="primary">recJ</name>
    <name evidence="9" type="ORF">C2869_16820</name>
</gene>
<sequence length="571" mass="62917">MSASIIRRQPEQVGGLPSSVHPLLRRVLANRGINQPELLELSAKALPKPQLKGLEQAVSILIDAIKQQLKIIVVGDFDADGATSTALSVMSLKQLGSRNVDFLVPNRFDFGYGLSPQIVDVAAQHGAQVIMTVDNGISCIAGVERAKQLGIKVIVTDHHLPGDVLPNADAIVNPNQVDCPFPSKNLAGVGVAFYLMLAVRGQLRAENFFADQQIPEPNLAEYLDLVALGTVADVVKLDHVNRILVQQGLNRIRQGYCRPGIKALLDVADRNPQFLVSSDFGFALGPRLNAAGRLDDMTLGISCLMAQDYSNAIMLAARLDELNKERREIESGMQAEAMATLEKTQVDGSASGICLFDETWHQGVIGIVAGRIKEQYYRPTVVFAEGDNDELKGSCRSIPGFHIRDALEFIDTRQPGLVIKFGGHAMAAGLSIRKHDYAVFKQAFELAVSKLIEPECLQHCIYSDGGLDGNYLTTQVADLLKRAMPWGQAFPEPIFDDEFIVINERILKDKHLKLVLQHPSGLSYDAIWFNYDQSLWRAQQIHQVRVAYVLDTNTFRGKTSVQMMIRAMEVL</sequence>
<dbReference type="PANTHER" id="PTHR30255">
    <property type="entry name" value="SINGLE-STRANDED-DNA-SPECIFIC EXONUCLEASE RECJ"/>
    <property type="match status" value="1"/>
</dbReference>
<evidence type="ECO:0000313" key="9">
    <source>
        <dbReference type="EMBL" id="AWB67983.1"/>
    </source>
</evidence>
<dbReference type="AlphaFoldDB" id="A0A2S0VUX4"/>
<evidence type="ECO:0000256" key="2">
    <source>
        <dbReference type="ARBA" id="ARBA00019841"/>
    </source>
</evidence>
<dbReference type="PANTHER" id="PTHR30255:SF2">
    <property type="entry name" value="SINGLE-STRANDED-DNA-SPECIFIC EXONUCLEASE RECJ"/>
    <property type="match status" value="1"/>
</dbReference>
<dbReference type="Proteomes" id="UP000244441">
    <property type="component" value="Chromosome"/>
</dbReference>
<dbReference type="GO" id="GO:0006281">
    <property type="term" value="P:DNA repair"/>
    <property type="evidence" value="ECO:0007669"/>
    <property type="project" value="InterPro"/>
</dbReference>
<dbReference type="InterPro" id="IPR041122">
    <property type="entry name" value="RecJ_OB"/>
</dbReference>
<feature type="domain" description="RecJ OB" evidence="8">
    <location>
        <begin position="464"/>
        <end position="566"/>
    </location>
</feature>
<dbReference type="InterPro" id="IPR004610">
    <property type="entry name" value="RecJ"/>
</dbReference>
<comment type="similarity">
    <text evidence="1">Belongs to the RecJ family.</text>
</comment>
<dbReference type="SUPFAM" id="SSF64182">
    <property type="entry name" value="DHH phosphoesterases"/>
    <property type="match status" value="1"/>
</dbReference>
<evidence type="ECO:0000259" key="7">
    <source>
        <dbReference type="Pfam" id="PF02272"/>
    </source>
</evidence>
<dbReference type="Pfam" id="PF17768">
    <property type="entry name" value="RecJ_OB"/>
    <property type="match status" value="1"/>
</dbReference>
<keyword evidence="3" id="KW-0540">Nuclease</keyword>
<dbReference type="RefSeq" id="WP_108604048.1">
    <property type="nucleotide sequence ID" value="NZ_CP026604.1"/>
</dbReference>
<name>A0A2S0VUX4_9ALTE</name>
<evidence type="ECO:0000256" key="3">
    <source>
        <dbReference type="ARBA" id="ARBA00022722"/>
    </source>
</evidence>
<dbReference type="Gene3D" id="3.90.1640.30">
    <property type="match status" value="1"/>
</dbReference>